<sequence length="108" mass="11988">MERIERLIEESFNNPGLAVDWTAKDGEIELQSQSGVLRRGNLQPSLQQSANILRLGLVKSRFAHLIQPNRTTNEREPHVVCVTGLDVSGLDPDRLNGNAIAKAKLITF</sequence>
<dbReference type="Proteomes" id="UP001153148">
    <property type="component" value="Unassembled WGS sequence"/>
</dbReference>
<protein>
    <submittedName>
        <fullName evidence="1">Uncharacterized protein</fullName>
    </submittedName>
</protein>
<keyword evidence="2" id="KW-1185">Reference proteome</keyword>
<gene>
    <name evidence="1" type="ORF">TPAB3V08_LOCUS4654</name>
</gene>
<organism evidence="1 2">
    <name type="scientific">Timema podura</name>
    <name type="common">Walking stick</name>
    <dbReference type="NCBI Taxonomy" id="61482"/>
    <lineage>
        <taxon>Eukaryota</taxon>
        <taxon>Metazoa</taxon>
        <taxon>Ecdysozoa</taxon>
        <taxon>Arthropoda</taxon>
        <taxon>Hexapoda</taxon>
        <taxon>Insecta</taxon>
        <taxon>Pterygota</taxon>
        <taxon>Neoptera</taxon>
        <taxon>Polyneoptera</taxon>
        <taxon>Phasmatodea</taxon>
        <taxon>Timematodea</taxon>
        <taxon>Timematoidea</taxon>
        <taxon>Timematidae</taxon>
        <taxon>Timema</taxon>
    </lineage>
</organism>
<evidence type="ECO:0000313" key="1">
    <source>
        <dbReference type="EMBL" id="CAG2057677.1"/>
    </source>
</evidence>
<name>A0ABN7NS62_TIMPD</name>
<accession>A0ABN7NS62</accession>
<dbReference type="EMBL" id="CAJPIN010005821">
    <property type="protein sequence ID" value="CAG2057677.1"/>
    <property type="molecule type" value="Genomic_DNA"/>
</dbReference>
<evidence type="ECO:0000313" key="2">
    <source>
        <dbReference type="Proteomes" id="UP001153148"/>
    </source>
</evidence>
<proteinExistence type="predicted"/>
<comment type="caution">
    <text evidence="1">The sequence shown here is derived from an EMBL/GenBank/DDBJ whole genome shotgun (WGS) entry which is preliminary data.</text>
</comment>
<reference evidence="1" key="1">
    <citation type="submission" date="2021-03" db="EMBL/GenBank/DDBJ databases">
        <authorList>
            <person name="Tran Van P."/>
        </authorList>
    </citation>
    <scope>NUCLEOTIDE SEQUENCE</scope>
</reference>